<feature type="region of interest" description="Disordered" evidence="2">
    <location>
        <begin position="207"/>
        <end position="264"/>
    </location>
</feature>
<name>A0A835G8K8_SPOEX</name>
<dbReference type="AlphaFoldDB" id="A0A835G8K8"/>
<evidence type="ECO:0000313" key="3">
    <source>
        <dbReference type="EMBL" id="KAF9408436.1"/>
    </source>
</evidence>
<dbReference type="EMBL" id="JACKWZ010000382">
    <property type="protein sequence ID" value="KAF9408436.1"/>
    <property type="molecule type" value="Genomic_DNA"/>
</dbReference>
<reference evidence="3" key="1">
    <citation type="submission" date="2020-08" db="EMBL/GenBank/DDBJ databases">
        <title>Spodoptera exigua strain:BAW_Kor-Di-RS1 Genome sequencing and assembly.</title>
        <authorList>
            <person name="Kim J."/>
            <person name="Nam H.Y."/>
            <person name="Kwon M."/>
            <person name="Choi J.H."/>
            <person name="Cho S.R."/>
            <person name="Kim G.-H."/>
        </authorList>
    </citation>
    <scope>NUCLEOTIDE SEQUENCE</scope>
    <source>
        <strain evidence="3">BAW_Kor-Di-RS1</strain>
        <tissue evidence="3">Whole-body</tissue>
    </source>
</reference>
<protein>
    <submittedName>
        <fullName evidence="3">Uncharacterized protein</fullName>
    </submittedName>
</protein>
<gene>
    <name evidence="3" type="ORF">HW555_011871</name>
</gene>
<organism evidence="3 4">
    <name type="scientific">Spodoptera exigua</name>
    <name type="common">Beet armyworm</name>
    <name type="synonym">Noctua fulgens</name>
    <dbReference type="NCBI Taxonomy" id="7107"/>
    <lineage>
        <taxon>Eukaryota</taxon>
        <taxon>Metazoa</taxon>
        <taxon>Ecdysozoa</taxon>
        <taxon>Arthropoda</taxon>
        <taxon>Hexapoda</taxon>
        <taxon>Insecta</taxon>
        <taxon>Pterygota</taxon>
        <taxon>Neoptera</taxon>
        <taxon>Endopterygota</taxon>
        <taxon>Lepidoptera</taxon>
        <taxon>Glossata</taxon>
        <taxon>Ditrysia</taxon>
        <taxon>Noctuoidea</taxon>
        <taxon>Noctuidae</taxon>
        <taxon>Amphipyrinae</taxon>
        <taxon>Spodoptera</taxon>
    </lineage>
</organism>
<feature type="compositionally biased region" description="Polar residues" evidence="2">
    <location>
        <begin position="252"/>
        <end position="264"/>
    </location>
</feature>
<sequence length="264" mass="30063">MNIVMLPQRSGKNIICSNVSELKLLNETLHKENIAKEREIRQLNKDAQAYEQTIMNLRKEMSSCKYHTPEVSKKDAEVMAGMCCTGSECGEWEPVKDFSELLRHETLKYQERIQKMESNLKTSSENIRELRRVNVSLSEEMQAMRRLCAALDEQCRDANMRALFKDDIIKEMRRQLKLAKAKVSCDIRIAYLIKDNSEVTSLKSKDFVSGDGECPHGSSESHESAPPACARAQPRRRRDVPPRPHDCRATPSHASGNDESPNIA</sequence>
<feature type="coiled-coil region" evidence="1">
    <location>
        <begin position="26"/>
        <end position="60"/>
    </location>
</feature>
<accession>A0A835G8K8</accession>
<evidence type="ECO:0000313" key="4">
    <source>
        <dbReference type="Proteomes" id="UP000648187"/>
    </source>
</evidence>
<dbReference type="Proteomes" id="UP000648187">
    <property type="component" value="Unassembled WGS sequence"/>
</dbReference>
<evidence type="ECO:0000256" key="1">
    <source>
        <dbReference type="SAM" id="Coils"/>
    </source>
</evidence>
<keyword evidence="1" id="KW-0175">Coiled coil</keyword>
<comment type="caution">
    <text evidence="3">The sequence shown here is derived from an EMBL/GenBank/DDBJ whole genome shotgun (WGS) entry which is preliminary data.</text>
</comment>
<feature type="coiled-coil region" evidence="1">
    <location>
        <begin position="113"/>
        <end position="154"/>
    </location>
</feature>
<keyword evidence="4" id="KW-1185">Reference proteome</keyword>
<evidence type="ECO:0000256" key="2">
    <source>
        <dbReference type="SAM" id="MobiDB-lite"/>
    </source>
</evidence>
<feature type="compositionally biased region" description="Basic and acidic residues" evidence="2">
    <location>
        <begin position="239"/>
        <end position="248"/>
    </location>
</feature>
<proteinExistence type="predicted"/>